<reference evidence="2" key="1">
    <citation type="journal article" date="2022" name="Int. J. Mol. Sci.">
        <title>Draft Genome of Tanacetum Coccineum: Genomic Comparison of Closely Related Tanacetum-Family Plants.</title>
        <authorList>
            <person name="Yamashiro T."/>
            <person name="Shiraishi A."/>
            <person name="Nakayama K."/>
            <person name="Satake H."/>
        </authorList>
    </citation>
    <scope>NUCLEOTIDE SEQUENCE</scope>
</reference>
<organism evidence="2 3">
    <name type="scientific">Tanacetum coccineum</name>
    <dbReference type="NCBI Taxonomy" id="301880"/>
    <lineage>
        <taxon>Eukaryota</taxon>
        <taxon>Viridiplantae</taxon>
        <taxon>Streptophyta</taxon>
        <taxon>Embryophyta</taxon>
        <taxon>Tracheophyta</taxon>
        <taxon>Spermatophyta</taxon>
        <taxon>Magnoliopsida</taxon>
        <taxon>eudicotyledons</taxon>
        <taxon>Gunneridae</taxon>
        <taxon>Pentapetalae</taxon>
        <taxon>asterids</taxon>
        <taxon>campanulids</taxon>
        <taxon>Asterales</taxon>
        <taxon>Asteraceae</taxon>
        <taxon>Asteroideae</taxon>
        <taxon>Anthemideae</taxon>
        <taxon>Anthemidinae</taxon>
        <taxon>Tanacetum</taxon>
    </lineage>
</organism>
<reference evidence="2" key="2">
    <citation type="submission" date="2022-01" db="EMBL/GenBank/DDBJ databases">
        <authorList>
            <person name="Yamashiro T."/>
            <person name="Shiraishi A."/>
            <person name="Satake H."/>
            <person name="Nakayama K."/>
        </authorList>
    </citation>
    <scope>NUCLEOTIDE SEQUENCE</scope>
</reference>
<sequence length="651" mass="73913">MSNPPQLTALFAKLASEIETTVNNQSEDDDVLIKSLNQSLNLNEPVPRVRVLDSAFSLMCFTSPQVFESVIECSVNTIVSVLSALTECNFKRHGKSEVLRVGVELSADECVSVMEACGDILVKLNEGTAKCELLYAVVRVAVTMSKVRYTMQVAPVIDVKTSDGRSRVMKKLVNYVPKRVEYENEKLPLRLLLWYLDHQTLVDDVSQVLQDVVRRPFLCLSDELFENMEWRSIIICLAFSPVIFIETRALLHRWFLLTGLASVLELQVELVSMMLDLLSRPMRWGLSAEIGSKLPFSYAYFFFNHQLFRILAGPLSCDRFLELVHKIKKSVSNTKNVASATSMVDHKSSWSMAMNVPGWFYFAALLLLGNNLSDSYICRVDEDNQPQLASCSAAAAWYIAWILDPVDESVSCLLAEKLEKLSRTSINKHSSSSEHRKTAGDYSIKLKKPKPNDKADVGQVIRLWLEEFQSVKTINIQNNVMFRRIALGILIGCSGSLSEDGYELFLHYVATGTISQSTESQHAGSKNRRWNNKKQENHITRIDKCSRKEAVAGACIVFQLTDIAERMSDSISETREIAVDFICKIKLKLVKYLLKCVRRLLEFELDQNNDLLLKDLRNRMLWWRRRGKDVFHGYKDLDDAINAIASKLPHL</sequence>
<feature type="region of interest" description="Disordered" evidence="1">
    <location>
        <begin position="426"/>
        <end position="445"/>
    </location>
</feature>
<name>A0ABQ5CS64_9ASTR</name>
<keyword evidence="3" id="KW-1185">Reference proteome</keyword>
<evidence type="ECO:0000313" key="3">
    <source>
        <dbReference type="Proteomes" id="UP001151760"/>
    </source>
</evidence>
<evidence type="ECO:0000256" key="1">
    <source>
        <dbReference type="SAM" id="MobiDB-lite"/>
    </source>
</evidence>
<accession>A0ABQ5CS64</accession>
<dbReference type="Proteomes" id="UP001151760">
    <property type="component" value="Unassembled WGS sequence"/>
</dbReference>
<dbReference type="PANTHER" id="PTHR48221:SF2">
    <property type="entry name" value="ACYL-COA SYNTHETASE FAMILY PROTEIN"/>
    <property type="match status" value="1"/>
</dbReference>
<proteinExistence type="predicted"/>
<dbReference type="PANTHER" id="PTHR48221">
    <property type="entry name" value="ACYL-COA SYNTHETASE FAMILY PROTEIN"/>
    <property type="match status" value="1"/>
</dbReference>
<comment type="caution">
    <text evidence="2">The sequence shown here is derived from an EMBL/GenBank/DDBJ whole genome shotgun (WGS) entry which is preliminary data.</text>
</comment>
<evidence type="ECO:0000313" key="2">
    <source>
        <dbReference type="EMBL" id="GJT28768.1"/>
    </source>
</evidence>
<protein>
    <submittedName>
        <fullName evidence="2">Uncharacterized protein</fullName>
    </submittedName>
</protein>
<gene>
    <name evidence="2" type="ORF">Tco_0909043</name>
</gene>
<dbReference type="EMBL" id="BQNB010014488">
    <property type="protein sequence ID" value="GJT28768.1"/>
    <property type="molecule type" value="Genomic_DNA"/>
</dbReference>